<name>A0A7J2U1B6_9CREN</name>
<feature type="transmembrane region" description="Helical" evidence="1">
    <location>
        <begin position="82"/>
        <end position="103"/>
    </location>
</feature>
<proteinExistence type="predicted"/>
<evidence type="ECO:0000256" key="1">
    <source>
        <dbReference type="SAM" id="Phobius"/>
    </source>
</evidence>
<accession>A0A7J2U1B6</accession>
<dbReference type="GO" id="GO:0005886">
    <property type="term" value="C:plasma membrane"/>
    <property type="evidence" value="ECO:0007669"/>
    <property type="project" value="TreeGrafter"/>
</dbReference>
<sequence>MNFLIASFFISLLASVSLFPIPYTYILFLVTSIYNLSPSFIVFLSIVSGLGSALGEAVAWFIGRISVKVLKNTQYFNRVDALLKLINMWGFKAVAFLVFLFSLTHLPDKVLYLPLGMIGYSLWRILPITFIGKTTMTLAILVAGKVVSKFFKEFLIENEVLVFGIMTALLVVAMAFTMFVRWDEILLKYLHSKDNAISEQ</sequence>
<reference evidence="2" key="1">
    <citation type="journal article" date="2020" name="mSystems">
        <title>Genome- and Community-Level Interaction Insights into Carbon Utilization and Element Cycling Functions of Hydrothermarchaeota in Hydrothermal Sediment.</title>
        <authorList>
            <person name="Zhou Z."/>
            <person name="Liu Y."/>
            <person name="Xu W."/>
            <person name="Pan J."/>
            <person name="Luo Z.H."/>
            <person name="Li M."/>
        </authorList>
    </citation>
    <scope>NUCLEOTIDE SEQUENCE [LARGE SCALE GENOMIC DNA]</scope>
    <source>
        <strain evidence="2">SpSt-125</strain>
    </source>
</reference>
<keyword evidence="1" id="KW-1133">Transmembrane helix</keyword>
<evidence type="ECO:0008006" key="3">
    <source>
        <dbReference type="Google" id="ProtNLM"/>
    </source>
</evidence>
<feature type="transmembrane region" description="Helical" evidence="1">
    <location>
        <begin position="123"/>
        <end position="148"/>
    </location>
</feature>
<comment type="caution">
    <text evidence="2">The sequence shown here is derived from an EMBL/GenBank/DDBJ whole genome shotgun (WGS) entry which is preliminary data.</text>
</comment>
<dbReference type="PANTHER" id="PTHR42709:SF10">
    <property type="entry name" value="SNARE ASSOCIATED GOLGI PROTEIN"/>
    <property type="match status" value="1"/>
</dbReference>
<dbReference type="InterPro" id="IPR051311">
    <property type="entry name" value="DedA_domain"/>
</dbReference>
<gene>
    <name evidence="2" type="ORF">ENO26_00155</name>
</gene>
<feature type="transmembrane region" description="Helical" evidence="1">
    <location>
        <begin position="160"/>
        <end position="180"/>
    </location>
</feature>
<feature type="transmembrane region" description="Helical" evidence="1">
    <location>
        <begin position="42"/>
        <end position="62"/>
    </location>
</feature>
<evidence type="ECO:0000313" key="2">
    <source>
        <dbReference type="EMBL" id="HEM65992.1"/>
    </source>
</evidence>
<protein>
    <recommendedName>
        <fullName evidence="3">DedA family protein</fullName>
    </recommendedName>
</protein>
<dbReference type="AlphaFoldDB" id="A0A7J2U1B6"/>
<organism evidence="2">
    <name type="scientific">Ignisphaera aggregans</name>
    <dbReference type="NCBI Taxonomy" id="334771"/>
    <lineage>
        <taxon>Archaea</taxon>
        <taxon>Thermoproteota</taxon>
        <taxon>Thermoprotei</taxon>
        <taxon>Desulfurococcales</taxon>
        <taxon>Desulfurococcaceae</taxon>
        <taxon>Ignisphaera</taxon>
    </lineage>
</organism>
<keyword evidence="1" id="KW-0472">Membrane</keyword>
<dbReference type="PANTHER" id="PTHR42709">
    <property type="entry name" value="ALKALINE PHOSPHATASE LIKE PROTEIN"/>
    <property type="match status" value="1"/>
</dbReference>
<keyword evidence="1" id="KW-0812">Transmembrane</keyword>
<dbReference type="EMBL" id="DSEU01000001">
    <property type="protein sequence ID" value="HEM65992.1"/>
    <property type="molecule type" value="Genomic_DNA"/>
</dbReference>